<keyword evidence="3" id="KW-0548">Nucleotidyltransferase</keyword>
<dbReference type="Pfam" id="PF00078">
    <property type="entry name" value="RVT_1"/>
    <property type="match status" value="1"/>
</dbReference>
<dbReference type="Proteomes" id="UP000325440">
    <property type="component" value="Unassembled WGS sequence"/>
</dbReference>
<accession>A0A5E4N2Y9</accession>
<name>A0A5E4N2Y9_9HEMI</name>
<organism evidence="3 4">
    <name type="scientific">Cinara cedri</name>
    <dbReference type="NCBI Taxonomy" id="506608"/>
    <lineage>
        <taxon>Eukaryota</taxon>
        <taxon>Metazoa</taxon>
        <taxon>Ecdysozoa</taxon>
        <taxon>Arthropoda</taxon>
        <taxon>Hexapoda</taxon>
        <taxon>Insecta</taxon>
        <taxon>Pterygota</taxon>
        <taxon>Neoptera</taxon>
        <taxon>Paraneoptera</taxon>
        <taxon>Hemiptera</taxon>
        <taxon>Sternorrhyncha</taxon>
        <taxon>Aphidomorpha</taxon>
        <taxon>Aphidoidea</taxon>
        <taxon>Aphididae</taxon>
        <taxon>Lachninae</taxon>
        <taxon>Cinara</taxon>
    </lineage>
</organism>
<feature type="compositionally biased region" description="Polar residues" evidence="1">
    <location>
        <begin position="10"/>
        <end position="20"/>
    </location>
</feature>
<reference evidence="3 4" key="1">
    <citation type="submission" date="2019-08" db="EMBL/GenBank/DDBJ databases">
        <authorList>
            <person name="Alioto T."/>
            <person name="Alioto T."/>
            <person name="Gomez Garrido J."/>
        </authorList>
    </citation>
    <scope>NUCLEOTIDE SEQUENCE [LARGE SCALE GENOMIC DNA]</scope>
</reference>
<dbReference type="GO" id="GO:0003964">
    <property type="term" value="F:RNA-directed DNA polymerase activity"/>
    <property type="evidence" value="ECO:0007669"/>
    <property type="project" value="UniProtKB-KW"/>
</dbReference>
<gene>
    <name evidence="3" type="ORF">CINCED_3A015990</name>
</gene>
<keyword evidence="3" id="KW-0808">Transferase</keyword>
<sequence length="340" mass="38081">MNRNLAGVSPKNSTPSCPNTSTIDYSYSTLKTKNVSPSTTTSTPSYKSPYKAKSFLQSNKNALIADNDRYTRGPSSSTINHTPRSTTKTSLPSSTQTVPNSDNNKLNTNAICPYTDINTFTNDQPINDLSYTTNNNINFASAVAIRNELNNALAGCKSKSPGPDPYIPFSFIQNLPAIGHDLLLQIFNIIWDKGIYPNQWHNAIIIPIPKPNKNKFNITNYRPISLINTLAKTMEKMVNKRLIWHLESSNIITKEQCGFRKNHSTIDILSTLHTDICNARNQKQHVILISLDLEKAYDMPSTTFSKTFLNPLNTYYSLTTATSTAVDKISKKLQKYYKIL</sequence>
<dbReference type="EMBL" id="CABPRJ010001564">
    <property type="protein sequence ID" value="VVC39034.1"/>
    <property type="molecule type" value="Genomic_DNA"/>
</dbReference>
<dbReference type="OrthoDB" id="8008316at2759"/>
<protein>
    <submittedName>
        <fullName evidence="3">Reverse transcriptase domain</fullName>
    </submittedName>
</protein>
<keyword evidence="3" id="KW-0695">RNA-directed DNA polymerase</keyword>
<feature type="domain" description="Reverse transcriptase" evidence="2">
    <location>
        <begin position="208"/>
        <end position="298"/>
    </location>
</feature>
<feature type="region of interest" description="Disordered" evidence="1">
    <location>
        <begin position="63"/>
        <end position="105"/>
    </location>
</feature>
<proteinExistence type="predicted"/>
<dbReference type="InterPro" id="IPR000477">
    <property type="entry name" value="RT_dom"/>
</dbReference>
<evidence type="ECO:0000256" key="1">
    <source>
        <dbReference type="SAM" id="MobiDB-lite"/>
    </source>
</evidence>
<evidence type="ECO:0000313" key="3">
    <source>
        <dbReference type="EMBL" id="VVC39034.1"/>
    </source>
</evidence>
<evidence type="ECO:0000259" key="2">
    <source>
        <dbReference type="Pfam" id="PF00078"/>
    </source>
</evidence>
<dbReference type="PANTHER" id="PTHR19446">
    <property type="entry name" value="REVERSE TRANSCRIPTASES"/>
    <property type="match status" value="1"/>
</dbReference>
<keyword evidence="4" id="KW-1185">Reference proteome</keyword>
<feature type="compositionally biased region" description="Polar residues" evidence="1">
    <location>
        <begin position="73"/>
        <end position="105"/>
    </location>
</feature>
<feature type="region of interest" description="Disordered" evidence="1">
    <location>
        <begin position="1"/>
        <end position="20"/>
    </location>
</feature>
<evidence type="ECO:0000313" key="4">
    <source>
        <dbReference type="Proteomes" id="UP000325440"/>
    </source>
</evidence>
<dbReference type="CDD" id="cd01650">
    <property type="entry name" value="RT_nLTR_like"/>
    <property type="match status" value="1"/>
</dbReference>
<dbReference type="AlphaFoldDB" id="A0A5E4N2Y9"/>